<organism evidence="1 2">
    <name type="scientific">Handroanthus impetiginosus</name>
    <dbReference type="NCBI Taxonomy" id="429701"/>
    <lineage>
        <taxon>Eukaryota</taxon>
        <taxon>Viridiplantae</taxon>
        <taxon>Streptophyta</taxon>
        <taxon>Embryophyta</taxon>
        <taxon>Tracheophyta</taxon>
        <taxon>Spermatophyta</taxon>
        <taxon>Magnoliopsida</taxon>
        <taxon>eudicotyledons</taxon>
        <taxon>Gunneridae</taxon>
        <taxon>Pentapetalae</taxon>
        <taxon>asterids</taxon>
        <taxon>lamiids</taxon>
        <taxon>Lamiales</taxon>
        <taxon>Bignoniaceae</taxon>
        <taxon>Crescentiina</taxon>
        <taxon>Tabebuia alliance</taxon>
        <taxon>Handroanthus</taxon>
    </lineage>
</organism>
<dbReference type="EMBL" id="NKXS01004450">
    <property type="protein sequence ID" value="PIN06328.1"/>
    <property type="molecule type" value="Genomic_DNA"/>
</dbReference>
<proteinExistence type="predicted"/>
<protein>
    <submittedName>
        <fullName evidence="1">Uncharacterized protein</fullName>
    </submittedName>
</protein>
<evidence type="ECO:0000313" key="2">
    <source>
        <dbReference type="Proteomes" id="UP000231279"/>
    </source>
</evidence>
<evidence type="ECO:0000313" key="1">
    <source>
        <dbReference type="EMBL" id="PIN06328.1"/>
    </source>
</evidence>
<accession>A0A2G9GM31</accession>
<sequence>MIQHWFYRFAYTQVQMGACYGHIAPEQNQIPGICLISVMSRTCTGREHLPSNQVTVCVSSFTIHFVGASILEQNLLKKWST</sequence>
<keyword evidence="2" id="KW-1185">Reference proteome</keyword>
<name>A0A2G9GM31_9LAMI</name>
<dbReference type="AlphaFoldDB" id="A0A2G9GM31"/>
<gene>
    <name evidence="1" type="ORF">CDL12_21119</name>
</gene>
<reference evidence="2" key="1">
    <citation type="journal article" date="2018" name="Gigascience">
        <title>Genome assembly of the Pink Ipe (Handroanthus impetiginosus, Bignoniaceae), a highly valued, ecologically keystone Neotropical timber forest tree.</title>
        <authorList>
            <person name="Silva-Junior O.B."/>
            <person name="Grattapaglia D."/>
            <person name="Novaes E."/>
            <person name="Collevatti R.G."/>
        </authorList>
    </citation>
    <scope>NUCLEOTIDE SEQUENCE [LARGE SCALE GENOMIC DNA]</scope>
    <source>
        <strain evidence="2">cv. UFG-1</strain>
    </source>
</reference>
<dbReference type="Proteomes" id="UP000231279">
    <property type="component" value="Unassembled WGS sequence"/>
</dbReference>
<comment type="caution">
    <text evidence="1">The sequence shown here is derived from an EMBL/GenBank/DDBJ whole genome shotgun (WGS) entry which is preliminary data.</text>
</comment>